<evidence type="ECO:0000313" key="7">
    <source>
        <dbReference type="Proteomes" id="UP000749559"/>
    </source>
</evidence>
<dbReference type="PANTHER" id="PTHR21576">
    <property type="entry name" value="UNCHARACTERIZED NODULIN-LIKE PROTEIN"/>
    <property type="match status" value="1"/>
</dbReference>
<dbReference type="OrthoDB" id="6089360at2759"/>
<proteinExistence type="predicted"/>
<keyword evidence="3 5" id="KW-1133">Transmembrane helix</keyword>
<organism evidence="6 7">
    <name type="scientific">Owenia fusiformis</name>
    <name type="common">Polychaete worm</name>
    <dbReference type="NCBI Taxonomy" id="6347"/>
    <lineage>
        <taxon>Eukaryota</taxon>
        <taxon>Metazoa</taxon>
        <taxon>Spiralia</taxon>
        <taxon>Lophotrochozoa</taxon>
        <taxon>Annelida</taxon>
        <taxon>Polychaeta</taxon>
        <taxon>Sedentaria</taxon>
        <taxon>Canalipalpata</taxon>
        <taxon>Sabellida</taxon>
        <taxon>Oweniida</taxon>
        <taxon>Oweniidae</taxon>
        <taxon>Owenia</taxon>
    </lineage>
</organism>
<dbReference type="GO" id="GO:0016020">
    <property type="term" value="C:membrane"/>
    <property type="evidence" value="ECO:0007669"/>
    <property type="project" value="UniProtKB-SubCell"/>
</dbReference>
<evidence type="ECO:0000313" key="6">
    <source>
        <dbReference type="EMBL" id="CAH1776865.1"/>
    </source>
</evidence>
<protein>
    <submittedName>
        <fullName evidence="6">Uncharacterized protein</fullName>
    </submittedName>
</protein>
<dbReference type="PANTHER" id="PTHR21576:SF158">
    <property type="entry name" value="RIBOSOMAL RNA-PROCESSING PROTEIN 12-LIKE CONSERVED DOMAIN-CONTAINING PROTEIN"/>
    <property type="match status" value="1"/>
</dbReference>
<feature type="transmembrane region" description="Helical" evidence="5">
    <location>
        <begin position="48"/>
        <end position="70"/>
    </location>
</feature>
<gene>
    <name evidence="6" type="ORF">OFUS_LOCUS3995</name>
</gene>
<evidence type="ECO:0000256" key="1">
    <source>
        <dbReference type="ARBA" id="ARBA00004141"/>
    </source>
</evidence>
<sequence>MNITTVLKSAHLEAKSTLFTTVIPICSSVSRLLWGVLPDYILKNWKRLPISSVMLLTCFMDCICQTLFIFFNQDFLALFCTSIFIRVVQGGFFVFLPVVVIELFGDKYFGQNLGITLISQGLGALVFQEIFGLVYDSNTPARSNECYGEMCSRLSFAISAIMALVASCLNILLIYAEWCSRNIQQ</sequence>
<dbReference type="InterPro" id="IPR036259">
    <property type="entry name" value="MFS_trans_sf"/>
</dbReference>
<evidence type="ECO:0000256" key="5">
    <source>
        <dbReference type="SAM" id="Phobius"/>
    </source>
</evidence>
<feature type="transmembrane region" description="Helical" evidence="5">
    <location>
        <begin position="154"/>
        <end position="176"/>
    </location>
</feature>
<keyword evidence="2 5" id="KW-0812">Transmembrane</keyword>
<accession>A0A8S4N7K0</accession>
<dbReference type="Proteomes" id="UP000749559">
    <property type="component" value="Unassembled WGS sequence"/>
</dbReference>
<feature type="transmembrane region" description="Helical" evidence="5">
    <location>
        <begin position="76"/>
        <end position="101"/>
    </location>
</feature>
<dbReference type="AlphaFoldDB" id="A0A8S4N7K0"/>
<dbReference type="EMBL" id="CAIIXF020000002">
    <property type="protein sequence ID" value="CAH1776865.1"/>
    <property type="molecule type" value="Genomic_DNA"/>
</dbReference>
<keyword evidence="7" id="KW-1185">Reference proteome</keyword>
<evidence type="ECO:0000256" key="2">
    <source>
        <dbReference type="ARBA" id="ARBA00022692"/>
    </source>
</evidence>
<dbReference type="Gene3D" id="1.20.1250.20">
    <property type="entry name" value="MFS general substrate transporter like domains"/>
    <property type="match status" value="1"/>
</dbReference>
<feature type="transmembrane region" description="Helical" evidence="5">
    <location>
        <begin position="113"/>
        <end position="134"/>
    </location>
</feature>
<keyword evidence="4 5" id="KW-0472">Membrane</keyword>
<dbReference type="SUPFAM" id="SSF103473">
    <property type="entry name" value="MFS general substrate transporter"/>
    <property type="match status" value="1"/>
</dbReference>
<reference evidence="6" key="1">
    <citation type="submission" date="2022-03" db="EMBL/GenBank/DDBJ databases">
        <authorList>
            <person name="Martin C."/>
        </authorList>
    </citation>
    <scope>NUCLEOTIDE SEQUENCE</scope>
</reference>
<evidence type="ECO:0000256" key="3">
    <source>
        <dbReference type="ARBA" id="ARBA00022989"/>
    </source>
</evidence>
<name>A0A8S4N7K0_OWEFU</name>
<evidence type="ECO:0000256" key="4">
    <source>
        <dbReference type="ARBA" id="ARBA00023136"/>
    </source>
</evidence>
<comment type="caution">
    <text evidence="6">The sequence shown here is derived from an EMBL/GenBank/DDBJ whole genome shotgun (WGS) entry which is preliminary data.</text>
</comment>
<comment type="subcellular location">
    <subcellularLocation>
        <location evidence="1">Membrane</location>
        <topology evidence="1">Multi-pass membrane protein</topology>
    </subcellularLocation>
</comment>